<proteinExistence type="predicted"/>
<dbReference type="Proteomes" id="UP001501004">
    <property type="component" value="Unassembled WGS sequence"/>
</dbReference>
<comment type="caution">
    <text evidence="2">The sequence shown here is derived from an EMBL/GenBank/DDBJ whole genome shotgun (WGS) entry which is preliminary data.</text>
</comment>
<dbReference type="SMART" id="SM00255">
    <property type="entry name" value="TIR"/>
    <property type="match status" value="1"/>
</dbReference>
<dbReference type="InterPro" id="IPR000157">
    <property type="entry name" value="TIR_dom"/>
</dbReference>
<dbReference type="RefSeq" id="WP_344756863.1">
    <property type="nucleotide sequence ID" value="NZ_BAABAE010000003.1"/>
</dbReference>
<dbReference type="Gene3D" id="3.40.50.10140">
    <property type="entry name" value="Toll/interleukin-1 receptor homology (TIR) domain"/>
    <property type="match status" value="1"/>
</dbReference>
<dbReference type="InterPro" id="IPR035897">
    <property type="entry name" value="Toll_tir_struct_dom_sf"/>
</dbReference>
<protein>
    <recommendedName>
        <fullName evidence="1">TIR domain-containing protein</fullName>
    </recommendedName>
</protein>
<evidence type="ECO:0000313" key="3">
    <source>
        <dbReference type="Proteomes" id="UP001501004"/>
    </source>
</evidence>
<dbReference type="SUPFAM" id="SSF52200">
    <property type="entry name" value="Toll/Interleukin receptor TIR domain"/>
    <property type="match status" value="1"/>
</dbReference>
<reference evidence="3" key="1">
    <citation type="journal article" date="2019" name="Int. J. Syst. Evol. Microbiol.">
        <title>The Global Catalogue of Microorganisms (GCM) 10K type strain sequencing project: providing services to taxonomists for standard genome sequencing and annotation.</title>
        <authorList>
            <consortium name="The Broad Institute Genomics Platform"/>
            <consortium name="The Broad Institute Genome Sequencing Center for Infectious Disease"/>
            <person name="Wu L."/>
            <person name="Ma J."/>
        </authorList>
    </citation>
    <scope>NUCLEOTIDE SEQUENCE [LARGE SCALE GENOMIC DNA]</scope>
    <source>
        <strain evidence="3">JCM 16949</strain>
    </source>
</reference>
<gene>
    <name evidence="2" type="ORF">GCM10022239_23400</name>
</gene>
<sequence length="318" mass="36242">MTEDRKDRDFEYDVVLSFAGEQRVYVEEVAGQLRGFGIRVFYDDYERANLWGKDLYEHLDYIYQRAAEYCIQFVSAEYAKKVWTTHERKSAQARAIQDSSEYILPVRFDSTEIPGLRSTVGYIEASNVTPAELAQLIRTKLGPRARKKYFPPVPDRLYSALEADTHEEQEAVLEIAHSFMASLLRMSKPERSLVASIFAVGCTSEMPDNVHIELDLLRRDLGVTPAEAIATLKGMSSIGIEVEERHDEEGHGDMITVRWLDMRVHEIDSLTENYSFTRSTEIAAAMLEVGLDHYCMQCARDRVEELDFSDLASIDGTA</sequence>
<keyword evidence="3" id="KW-1185">Reference proteome</keyword>
<evidence type="ECO:0000259" key="1">
    <source>
        <dbReference type="SMART" id="SM00255"/>
    </source>
</evidence>
<organism evidence="2 3">
    <name type="scientific">Leifsonella bigeumensis</name>
    <dbReference type="NCBI Taxonomy" id="433643"/>
    <lineage>
        <taxon>Bacteria</taxon>
        <taxon>Bacillati</taxon>
        <taxon>Actinomycetota</taxon>
        <taxon>Actinomycetes</taxon>
        <taxon>Micrococcales</taxon>
        <taxon>Microbacteriaceae</taxon>
        <taxon>Leifsonella</taxon>
    </lineage>
</organism>
<name>A0ABP7FVM4_9MICO</name>
<accession>A0ABP7FVM4</accession>
<dbReference type="EMBL" id="BAABAE010000003">
    <property type="protein sequence ID" value="GAA3747225.1"/>
    <property type="molecule type" value="Genomic_DNA"/>
</dbReference>
<dbReference type="Pfam" id="PF13676">
    <property type="entry name" value="TIR_2"/>
    <property type="match status" value="1"/>
</dbReference>
<feature type="domain" description="TIR" evidence="1">
    <location>
        <begin position="11"/>
        <end position="156"/>
    </location>
</feature>
<evidence type="ECO:0000313" key="2">
    <source>
        <dbReference type="EMBL" id="GAA3747225.1"/>
    </source>
</evidence>